<gene>
    <name evidence="2" type="ORF">SAMN02745196_03075</name>
</gene>
<dbReference type="AlphaFoldDB" id="A0A1M5YLT7"/>
<keyword evidence="3" id="KW-1185">Reference proteome</keyword>
<sequence length="428" mass="49907">MLNNIKLITIDDYVKLVHNFLEKLGTDKSIIEQIKTEDFEKGLYIKLPDVCVLNHSNRLDGSSSHQTHIHITSRNMNFFYNEEYIYSVKESTDDIDIPIVLVNTNIDYLQRSRYFRRNGKMEESEAQSTKQSCFIETNTVKKISKRNNQSPQVQLSKKRKDGKEFKIIRDITFTRDIMLFLKYKGDEERYLLVVIPSTDYVAYDESGFCEVSKVQSKKGQAINDDINEVSTILEENSEYRSDSNEIKIDINQLEDNEVQLIKGHPSYIEIPNSENKKNVVNKKRDYINDAEKKMIIGNFGEKHIFKLEKLKLQLSGYGSLAEKVKWISKEDDSKGYDILSYEVKDNEIITKYIEVKTTVGADKPFEISKNEIEMSKILNVEKNSKYVIARVFNINIENGTAEYYFVDGQIEESFNLIPTVYKAYYKKR</sequence>
<protein>
    <recommendedName>
        <fullName evidence="1">Protein NO VEIN C-terminal domain-containing protein</fullName>
    </recommendedName>
</protein>
<dbReference type="STRING" id="1121306.SAMN02745196_03075"/>
<reference evidence="2 3" key="1">
    <citation type="submission" date="2016-11" db="EMBL/GenBank/DDBJ databases">
        <authorList>
            <person name="Jaros S."/>
            <person name="Januszkiewicz K."/>
            <person name="Wedrychowicz H."/>
        </authorList>
    </citation>
    <scope>NUCLEOTIDE SEQUENCE [LARGE SCALE GENOMIC DNA]</scope>
    <source>
        <strain evidence="2 3">DSM 3089</strain>
    </source>
</reference>
<proteinExistence type="predicted"/>
<evidence type="ECO:0000313" key="2">
    <source>
        <dbReference type="EMBL" id="SHI12930.1"/>
    </source>
</evidence>
<dbReference type="OrthoDB" id="9781481at2"/>
<feature type="domain" description="Protein NO VEIN C-terminal" evidence="1">
    <location>
        <begin position="316"/>
        <end position="395"/>
    </location>
</feature>
<dbReference type="RefSeq" id="WP_072832853.1">
    <property type="nucleotide sequence ID" value="NZ_FQXP01000019.1"/>
</dbReference>
<accession>A0A1M5YLT7</accession>
<dbReference type="InterPro" id="IPR024975">
    <property type="entry name" value="NOV_C"/>
</dbReference>
<organism evidence="2 3">
    <name type="scientific">Clostridium collagenovorans DSM 3089</name>
    <dbReference type="NCBI Taxonomy" id="1121306"/>
    <lineage>
        <taxon>Bacteria</taxon>
        <taxon>Bacillati</taxon>
        <taxon>Bacillota</taxon>
        <taxon>Clostridia</taxon>
        <taxon>Eubacteriales</taxon>
        <taxon>Clostridiaceae</taxon>
        <taxon>Clostridium</taxon>
    </lineage>
</organism>
<dbReference type="Proteomes" id="UP000184526">
    <property type="component" value="Unassembled WGS sequence"/>
</dbReference>
<dbReference type="Pfam" id="PF13020">
    <property type="entry name" value="NOV_C"/>
    <property type="match status" value="1"/>
</dbReference>
<evidence type="ECO:0000313" key="3">
    <source>
        <dbReference type="Proteomes" id="UP000184526"/>
    </source>
</evidence>
<dbReference type="EMBL" id="FQXP01000019">
    <property type="protein sequence ID" value="SHI12930.1"/>
    <property type="molecule type" value="Genomic_DNA"/>
</dbReference>
<name>A0A1M5YLT7_9CLOT</name>
<evidence type="ECO:0000259" key="1">
    <source>
        <dbReference type="Pfam" id="PF13020"/>
    </source>
</evidence>